<evidence type="ECO:0000313" key="8">
    <source>
        <dbReference type="Proteomes" id="UP000027981"/>
    </source>
</evidence>
<evidence type="ECO:0000313" key="7">
    <source>
        <dbReference type="EMBL" id="AIF70128.1"/>
    </source>
</evidence>
<evidence type="ECO:0000256" key="1">
    <source>
        <dbReference type="ARBA" id="ARBA00022617"/>
    </source>
</evidence>
<accession>A0A075LZZ9</accession>
<protein>
    <recommendedName>
        <fullName evidence="6">Cytochrome b5 heme-binding domain-containing protein</fullName>
    </recommendedName>
</protein>
<dbReference type="OrthoDB" id="99458at2157"/>
<feature type="transmembrane region" description="Helical" evidence="5">
    <location>
        <begin position="7"/>
        <end position="30"/>
    </location>
</feature>
<dbReference type="PROSITE" id="PS00191">
    <property type="entry name" value="CYTOCHROME_B5_1"/>
    <property type="match status" value="1"/>
</dbReference>
<dbReference type="STRING" id="1343739.PAP_08740"/>
<dbReference type="AlphaFoldDB" id="A0A075LZZ9"/>
<keyword evidence="3" id="KW-0408">Iron</keyword>
<sequence>MQREHRALVISGELLIFVTLLTLLSGFFTTKNFLVGKWISYSSAYRIHTIILPIIFIPLLYVHSLAGILIAIERVRALNKGTIRKTIVVIWTLIFMGLLVLYLAQPESISSENNSGSILAQTAASPSIDAEKEGIILTLEEVSKHNQSNDCWIIVENKIYNVTSFLNIHPGGEDAIIPYCGTNATEVFFSKHDQGAYETLQQYYIGRIGDIIKR</sequence>
<dbReference type="InterPro" id="IPR050668">
    <property type="entry name" value="Cytochrome_b5"/>
</dbReference>
<keyword evidence="5" id="KW-1133">Transmembrane helix</keyword>
<evidence type="ECO:0000256" key="3">
    <source>
        <dbReference type="ARBA" id="ARBA00023004"/>
    </source>
</evidence>
<dbReference type="GO" id="GO:0016020">
    <property type="term" value="C:membrane"/>
    <property type="evidence" value="ECO:0007669"/>
    <property type="project" value="TreeGrafter"/>
</dbReference>
<dbReference type="PANTHER" id="PTHR19359">
    <property type="entry name" value="CYTOCHROME B5"/>
    <property type="match status" value="1"/>
</dbReference>
<feature type="transmembrane region" description="Helical" evidence="5">
    <location>
        <begin position="50"/>
        <end position="71"/>
    </location>
</feature>
<reference evidence="8" key="1">
    <citation type="submission" date="2013-06" db="EMBL/GenBank/DDBJ databases">
        <title>Complete Genome Sequence of Hyperthermophilic Palaeococcus pacificus DY20341T, Isolated from a Deep-Sea Hydrothermal Sediments.</title>
        <authorList>
            <person name="Zeng X."/>
            <person name="Shao Z."/>
        </authorList>
    </citation>
    <scope>NUCLEOTIDE SEQUENCE [LARGE SCALE GENOMIC DNA]</scope>
    <source>
        <strain evidence="8">DY20341</strain>
    </source>
</reference>
<dbReference type="RefSeq" id="WP_052649132.1">
    <property type="nucleotide sequence ID" value="NZ_CP006019.1"/>
</dbReference>
<dbReference type="GeneID" id="25399988"/>
<evidence type="ECO:0000256" key="5">
    <source>
        <dbReference type="SAM" id="Phobius"/>
    </source>
</evidence>
<keyword evidence="5" id="KW-0472">Membrane</keyword>
<keyword evidence="2" id="KW-0479">Metal-binding</keyword>
<dbReference type="eggNOG" id="ENOG502N57D">
    <property type="taxonomic scope" value="Archaea"/>
</dbReference>
<dbReference type="KEGG" id="ppac:PAP_08740"/>
<keyword evidence="5" id="KW-0812">Transmembrane</keyword>
<gene>
    <name evidence="7" type="ORF">PAP_08740</name>
</gene>
<dbReference type="GO" id="GO:0046872">
    <property type="term" value="F:metal ion binding"/>
    <property type="evidence" value="ECO:0007669"/>
    <property type="project" value="UniProtKB-KW"/>
</dbReference>
<evidence type="ECO:0000259" key="6">
    <source>
        <dbReference type="PROSITE" id="PS50255"/>
    </source>
</evidence>
<dbReference type="PRINTS" id="PR00363">
    <property type="entry name" value="CYTOCHROMEB5"/>
</dbReference>
<dbReference type="Pfam" id="PF00173">
    <property type="entry name" value="Cyt-b5"/>
    <property type="match status" value="1"/>
</dbReference>
<dbReference type="SMART" id="SM01117">
    <property type="entry name" value="Cyt-b5"/>
    <property type="match status" value="1"/>
</dbReference>
<keyword evidence="8" id="KW-1185">Reference proteome</keyword>
<dbReference type="Gene3D" id="3.10.120.10">
    <property type="entry name" value="Cytochrome b5-like heme/steroid binding domain"/>
    <property type="match status" value="1"/>
</dbReference>
<reference evidence="7 8" key="2">
    <citation type="journal article" date="2015" name="Genome Announc.">
        <title>Complete Genome Sequence of Hyperthermophilic Piezophilic Archaeon Palaeococcus pacificus DY20341T, Isolated from Deep-Sea Hydrothermal Sediments.</title>
        <authorList>
            <person name="Zeng X."/>
            <person name="Jebbar M."/>
            <person name="Shao Z."/>
        </authorList>
    </citation>
    <scope>NUCLEOTIDE SEQUENCE [LARGE SCALE GENOMIC DNA]</scope>
    <source>
        <strain evidence="7 8">DY20341</strain>
    </source>
</reference>
<feature type="domain" description="Cytochrome b5 heme-binding" evidence="6">
    <location>
        <begin position="134"/>
        <end position="209"/>
    </location>
</feature>
<evidence type="ECO:0000256" key="2">
    <source>
        <dbReference type="ARBA" id="ARBA00022723"/>
    </source>
</evidence>
<feature type="transmembrane region" description="Helical" evidence="5">
    <location>
        <begin position="83"/>
        <end position="104"/>
    </location>
</feature>
<dbReference type="InterPro" id="IPR036400">
    <property type="entry name" value="Cyt_B5-like_heme/steroid_sf"/>
</dbReference>
<dbReference type="EMBL" id="CP006019">
    <property type="protein sequence ID" value="AIF70128.1"/>
    <property type="molecule type" value="Genomic_DNA"/>
</dbReference>
<dbReference type="GO" id="GO:0020037">
    <property type="term" value="F:heme binding"/>
    <property type="evidence" value="ECO:0007669"/>
    <property type="project" value="InterPro"/>
</dbReference>
<name>A0A075LZZ9_9EURY</name>
<dbReference type="PROSITE" id="PS50255">
    <property type="entry name" value="CYTOCHROME_B5_2"/>
    <property type="match status" value="1"/>
</dbReference>
<evidence type="ECO:0000256" key="4">
    <source>
        <dbReference type="ARBA" id="ARBA00038168"/>
    </source>
</evidence>
<proteinExistence type="inferred from homology"/>
<dbReference type="Proteomes" id="UP000027981">
    <property type="component" value="Chromosome"/>
</dbReference>
<organism evidence="7 8">
    <name type="scientific">Palaeococcus pacificus DY20341</name>
    <dbReference type="NCBI Taxonomy" id="1343739"/>
    <lineage>
        <taxon>Archaea</taxon>
        <taxon>Methanobacteriati</taxon>
        <taxon>Methanobacteriota</taxon>
        <taxon>Thermococci</taxon>
        <taxon>Thermococcales</taxon>
        <taxon>Thermococcaceae</taxon>
        <taxon>Palaeococcus</taxon>
    </lineage>
</organism>
<dbReference type="InterPro" id="IPR001199">
    <property type="entry name" value="Cyt_B5-like_heme/steroid-bd"/>
</dbReference>
<comment type="similarity">
    <text evidence="4">Belongs to the cytochrome b5 family.</text>
</comment>
<dbReference type="HOGENOM" id="CLU_1286380_0_0_2"/>
<keyword evidence="1" id="KW-0349">Heme</keyword>
<dbReference type="SUPFAM" id="SSF55856">
    <property type="entry name" value="Cytochrome b5-like heme/steroid binding domain"/>
    <property type="match status" value="1"/>
</dbReference>
<dbReference type="InterPro" id="IPR018506">
    <property type="entry name" value="Cyt_B5_heme-BS"/>
</dbReference>